<keyword evidence="1" id="KW-0732">Signal</keyword>
<dbReference type="EMBL" id="CP001229">
    <property type="protein sequence ID" value="ACN98725.1"/>
    <property type="molecule type" value="Genomic_DNA"/>
</dbReference>
<keyword evidence="3" id="KW-1185">Reference proteome</keyword>
<gene>
    <name evidence="2" type="ordered locus">SULAZ_0676</name>
</gene>
<protein>
    <submittedName>
        <fullName evidence="2">Uncharacterized protein</fullName>
    </submittedName>
</protein>
<reference evidence="2 3" key="1">
    <citation type="journal article" date="2009" name="J. Bacteriol.">
        <title>Complete and draft genome sequences of six members of the Aquificales.</title>
        <authorList>
            <person name="Reysenbach A.L."/>
            <person name="Hamamura N."/>
            <person name="Podar M."/>
            <person name="Griffiths E."/>
            <person name="Ferreira S."/>
            <person name="Hochstein R."/>
            <person name="Heidelberg J."/>
            <person name="Johnson J."/>
            <person name="Mead D."/>
            <person name="Pohorille A."/>
            <person name="Sarmiento M."/>
            <person name="Schweighofer K."/>
            <person name="Seshadri R."/>
            <person name="Voytek M.A."/>
        </authorList>
    </citation>
    <scope>NUCLEOTIDE SEQUENCE [LARGE SCALE GENOMIC DNA]</scope>
    <source>
        <strain evidence="3">Az-Fu1 / DSM 15241 / OCM 825</strain>
    </source>
</reference>
<sequence length="79" mass="8814">MKLKFILSITAFSFLIAKAENLNLPPIQDVTPFVGLENAVGYIQKENGEKFIVVETPEGTKLIKVKANPKKLIEKSEIK</sequence>
<feature type="chain" id="PRO_5002908853" evidence="1">
    <location>
        <begin position="20"/>
        <end position="79"/>
    </location>
</feature>
<dbReference type="RefSeq" id="WP_012674046.1">
    <property type="nucleotide sequence ID" value="NC_012438.1"/>
</dbReference>
<organism evidence="2 3">
    <name type="scientific">Sulfurihydrogenibium azorense (strain DSM 15241 / OCM 825 / Az-Fu1)</name>
    <dbReference type="NCBI Taxonomy" id="204536"/>
    <lineage>
        <taxon>Bacteria</taxon>
        <taxon>Pseudomonadati</taxon>
        <taxon>Aquificota</taxon>
        <taxon>Aquificia</taxon>
        <taxon>Aquificales</taxon>
        <taxon>Hydrogenothermaceae</taxon>
        <taxon>Sulfurihydrogenibium</taxon>
    </lineage>
</organism>
<dbReference type="Proteomes" id="UP000001369">
    <property type="component" value="Chromosome"/>
</dbReference>
<evidence type="ECO:0000256" key="1">
    <source>
        <dbReference type="SAM" id="SignalP"/>
    </source>
</evidence>
<dbReference type="STRING" id="204536.SULAZ_0676"/>
<accession>C1DU74</accession>
<proteinExistence type="predicted"/>
<dbReference type="HOGENOM" id="CLU_2636735_0_0_0"/>
<evidence type="ECO:0000313" key="2">
    <source>
        <dbReference type="EMBL" id="ACN98725.1"/>
    </source>
</evidence>
<name>C1DU74_SULAA</name>
<dbReference type="KEGG" id="saf:SULAZ_0676"/>
<feature type="signal peptide" evidence="1">
    <location>
        <begin position="1"/>
        <end position="19"/>
    </location>
</feature>
<dbReference type="OrthoDB" id="15210at2"/>
<evidence type="ECO:0000313" key="3">
    <source>
        <dbReference type="Proteomes" id="UP000001369"/>
    </source>
</evidence>
<dbReference type="AlphaFoldDB" id="C1DU74"/>